<dbReference type="EMBL" id="FOGT01000005">
    <property type="protein sequence ID" value="SER93482.1"/>
    <property type="molecule type" value="Genomic_DNA"/>
</dbReference>
<evidence type="ECO:0000256" key="2">
    <source>
        <dbReference type="ARBA" id="ARBA00022490"/>
    </source>
</evidence>
<comment type="similarity">
    <text evidence="1">Belongs to the peptidase C15 family.</text>
</comment>
<name>A0A1H9T8D8_9BACI</name>
<dbReference type="PRINTS" id="PR00706">
    <property type="entry name" value="PYROGLUPTASE"/>
</dbReference>
<evidence type="ECO:0000313" key="9">
    <source>
        <dbReference type="Proteomes" id="UP000198571"/>
    </source>
</evidence>
<dbReference type="InterPro" id="IPR033694">
    <property type="entry name" value="PGPEP1_Cys_AS"/>
</dbReference>
<gene>
    <name evidence="8" type="ORF">SAMN05518684_105178</name>
</gene>
<dbReference type="PANTHER" id="PTHR23402:SF1">
    <property type="entry name" value="PYROGLUTAMYL-PEPTIDASE I"/>
    <property type="match status" value="1"/>
</dbReference>
<dbReference type="GO" id="GO:0005829">
    <property type="term" value="C:cytosol"/>
    <property type="evidence" value="ECO:0007669"/>
    <property type="project" value="InterPro"/>
</dbReference>
<accession>A0A1H9T8D8</accession>
<protein>
    <recommendedName>
        <fullName evidence="6">Pyroglutamyl-peptidase I</fullName>
        <ecNumber evidence="6">3.4.19.3</ecNumber>
    </recommendedName>
</protein>
<evidence type="ECO:0000313" key="8">
    <source>
        <dbReference type="EMBL" id="SER93482.1"/>
    </source>
</evidence>
<dbReference type="PROSITE" id="PS01334">
    <property type="entry name" value="PYRASE_CYS"/>
    <property type="match status" value="1"/>
</dbReference>
<evidence type="ECO:0000256" key="7">
    <source>
        <dbReference type="SAM" id="MobiDB-lite"/>
    </source>
</evidence>
<dbReference type="PIRSF" id="PIRSF015592">
    <property type="entry name" value="Prld-crbxl_pptds"/>
    <property type="match status" value="1"/>
</dbReference>
<keyword evidence="2" id="KW-0963">Cytoplasm</keyword>
<organism evidence="8 9">
    <name type="scientific">Salipaludibacillus aurantiacus</name>
    <dbReference type="NCBI Taxonomy" id="1601833"/>
    <lineage>
        <taxon>Bacteria</taxon>
        <taxon>Bacillati</taxon>
        <taxon>Bacillota</taxon>
        <taxon>Bacilli</taxon>
        <taxon>Bacillales</taxon>
        <taxon>Bacillaceae</taxon>
    </lineage>
</organism>
<dbReference type="PANTHER" id="PTHR23402">
    <property type="entry name" value="PROTEASE FAMILY C15 PYROGLUTAMYL-PEPTIDASE I-RELATED"/>
    <property type="match status" value="1"/>
</dbReference>
<proteinExistence type="inferred from homology"/>
<keyword evidence="9" id="KW-1185">Reference proteome</keyword>
<keyword evidence="3" id="KW-0645">Protease</keyword>
<feature type="region of interest" description="Disordered" evidence="7">
    <location>
        <begin position="82"/>
        <end position="110"/>
    </location>
</feature>
<reference evidence="9" key="1">
    <citation type="submission" date="2016-10" db="EMBL/GenBank/DDBJ databases">
        <authorList>
            <person name="Varghese N."/>
            <person name="Submissions S."/>
        </authorList>
    </citation>
    <scope>NUCLEOTIDE SEQUENCE [LARGE SCALE GENOMIC DNA]</scope>
    <source>
        <strain evidence="9">S9</strain>
    </source>
</reference>
<comment type="catalytic activity">
    <reaction evidence="6">
        <text>Release of an N-terminal pyroglutamyl group from a polypeptide, the second amino acid generally not being Pro.</text>
        <dbReference type="EC" id="3.4.19.3"/>
    </reaction>
</comment>
<evidence type="ECO:0000256" key="1">
    <source>
        <dbReference type="ARBA" id="ARBA00006641"/>
    </source>
</evidence>
<keyword evidence="5" id="KW-0788">Thiol protease</keyword>
<evidence type="ECO:0000256" key="5">
    <source>
        <dbReference type="ARBA" id="ARBA00022807"/>
    </source>
</evidence>
<dbReference type="Pfam" id="PF01470">
    <property type="entry name" value="Peptidase_C15"/>
    <property type="match status" value="1"/>
</dbReference>
<dbReference type="Gene3D" id="3.40.630.20">
    <property type="entry name" value="Peptidase C15, pyroglutamyl peptidase I-like"/>
    <property type="match status" value="1"/>
</dbReference>
<dbReference type="RefSeq" id="WP_093049919.1">
    <property type="nucleotide sequence ID" value="NZ_FOGT01000005.1"/>
</dbReference>
<dbReference type="Proteomes" id="UP000198571">
    <property type="component" value="Unassembled WGS sequence"/>
</dbReference>
<evidence type="ECO:0000256" key="4">
    <source>
        <dbReference type="ARBA" id="ARBA00022801"/>
    </source>
</evidence>
<dbReference type="EC" id="3.4.19.3" evidence="6"/>
<dbReference type="GO" id="GO:0016920">
    <property type="term" value="F:pyroglutamyl-peptidase activity"/>
    <property type="evidence" value="ECO:0007669"/>
    <property type="project" value="UniProtKB-EC"/>
</dbReference>
<dbReference type="SUPFAM" id="SSF53182">
    <property type="entry name" value="Pyrrolidone carboxyl peptidase (pyroglutamate aminopeptidase)"/>
    <property type="match status" value="1"/>
</dbReference>
<dbReference type="NCBIfam" id="NF009676">
    <property type="entry name" value="PRK13197.1"/>
    <property type="match status" value="1"/>
</dbReference>
<evidence type="ECO:0000256" key="6">
    <source>
        <dbReference type="PROSITE-ProRule" id="PRU10077"/>
    </source>
</evidence>
<dbReference type="CDD" id="cd00501">
    <property type="entry name" value="Peptidase_C15"/>
    <property type="match status" value="1"/>
</dbReference>
<feature type="active site" evidence="6">
    <location>
        <position position="146"/>
    </location>
</feature>
<sequence length="207" mass="22449">MRILISGFEPFGGLTTNPTMELLQRAKTYNLEGIDIQTITLPVVYQECMPPLLKQMEEFNPDVVLCLGVAVGRSSIDLERTGINIQDSAGEGDRGDNSGDKPVDRPVIPEGPDGLFATLPIRDLLSALREKGIPAKISNSAGTYICNTTLYSLMYEIHKTGSLAKGGFIHVPATPDMAASQPHLPSMDIVTQEKALKIVISKLKEIN</sequence>
<evidence type="ECO:0000256" key="3">
    <source>
        <dbReference type="ARBA" id="ARBA00022670"/>
    </source>
</evidence>
<dbReference type="InterPro" id="IPR016125">
    <property type="entry name" value="Peptidase_C15-like"/>
</dbReference>
<keyword evidence="4" id="KW-0378">Hydrolase</keyword>
<dbReference type="GO" id="GO:0006508">
    <property type="term" value="P:proteolysis"/>
    <property type="evidence" value="ECO:0007669"/>
    <property type="project" value="UniProtKB-KW"/>
</dbReference>
<dbReference type="STRING" id="1601833.SAMN05518684_105178"/>
<dbReference type="OrthoDB" id="9779738at2"/>
<dbReference type="InterPro" id="IPR000816">
    <property type="entry name" value="Peptidase_C15"/>
</dbReference>
<dbReference type="AlphaFoldDB" id="A0A1H9T8D8"/>
<dbReference type="InterPro" id="IPR036440">
    <property type="entry name" value="Peptidase_C15-like_sf"/>
</dbReference>
<feature type="compositionally biased region" description="Basic and acidic residues" evidence="7">
    <location>
        <begin position="91"/>
        <end position="104"/>
    </location>
</feature>